<protein>
    <submittedName>
        <fullName evidence="2">DUF58 domain-containing protein</fullName>
    </submittedName>
</protein>
<evidence type="ECO:0000313" key="3">
    <source>
        <dbReference type="Proteomes" id="UP000321248"/>
    </source>
</evidence>
<dbReference type="Pfam" id="PF01882">
    <property type="entry name" value="DUF58"/>
    <property type="match status" value="1"/>
</dbReference>
<dbReference type="EMBL" id="VRTS01000006">
    <property type="protein sequence ID" value="TXK62104.1"/>
    <property type="molecule type" value="Genomic_DNA"/>
</dbReference>
<name>A0A5C8KPL0_9GAMM</name>
<organism evidence="2 3">
    <name type="scientific">Alkalisalibacterium limincola</name>
    <dbReference type="NCBI Taxonomy" id="2699169"/>
    <lineage>
        <taxon>Bacteria</taxon>
        <taxon>Pseudomonadati</taxon>
        <taxon>Pseudomonadota</taxon>
        <taxon>Gammaproteobacteria</taxon>
        <taxon>Lysobacterales</taxon>
        <taxon>Lysobacteraceae</taxon>
        <taxon>Alkalisalibacterium</taxon>
    </lineage>
</organism>
<sequence>MSDADARFLTPELCAALPGLQLRSRRPAPTRGIGQHHSRARGEGLEFSQYRSYEPGDDLRRVDWKLYARSDRYFVREAERDSPLTLWLLVDATASMGQCDARRPDWSRLGAARALAAACMELALRQGDRFGLALVSNARLDVVPAGTGSRQRDRCLLALHELKAGGSWPDESALRPVWERAGRGDLVLMLSDLFDDAGVVLLQRLARAGREVSSVQILTAEERDFPFKGGHRFRDPETGAELLTDAGAVRDRFIEAFTQARAALAARLAGAGIAHATHVLDEPLDAPLRRLFARPDRRGA</sequence>
<comment type="caution">
    <text evidence="2">The sequence shown here is derived from an EMBL/GenBank/DDBJ whole genome shotgun (WGS) entry which is preliminary data.</text>
</comment>
<proteinExistence type="predicted"/>
<dbReference type="InterPro" id="IPR036465">
    <property type="entry name" value="vWFA_dom_sf"/>
</dbReference>
<dbReference type="InterPro" id="IPR002881">
    <property type="entry name" value="DUF58"/>
</dbReference>
<evidence type="ECO:0000259" key="1">
    <source>
        <dbReference type="Pfam" id="PF01882"/>
    </source>
</evidence>
<dbReference type="PANTHER" id="PTHR33608:SF7">
    <property type="entry name" value="DUF58 DOMAIN-CONTAINING PROTEIN"/>
    <property type="match status" value="1"/>
</dbReference>
<feature type="domain" description="DUF58" evidence="1">
    <location>
        <begin position="49"/>
        <end position="262"/>
    </location>
</feature>
<reference evidence="2 3" key="1">
    <citation type="submission" date="2019-08" db="EMBL/GenBank/DDBJ databases">
        <authorList>
            <person name="Karlyshev A.V."/>
        </authorList>
    </citation>
    <scope>NUCLEOTIDE SEQUENCE [LARGE SCALE GENOMIC DNA]</scope>
    <source>
        <strain evidence="2 3">Alg18-2.2</strain>
    </source>
</reference>
<dbReference type="Gene3D" id="3.40.50.410">
    <property type="entry name" value="von Willebrand factor, type A domain"/>
    <property type="match status" value="1"/>
</dbReference>
<dbReference type="RefSeq" id="WP_147891897.1">
    <property type="nucleotide sequence ID" value="NZ_VRTS01000006.1"/>
</dbReference>
<evidence type="ECO:0000313" key="2">
    <source>
        <dbReference type="EMBL" id="TXK62104.1"/>
    </source>
</evidence>
<dbReference type="SUPFAM" id="SSF53300">
    <property type="entry name" value="vWA-like"/>
    <property type="match status" value="1"/>
</dbReference>
<dbReference type="AlphaFoldDB" id="A0A5C8KPL0"/>
<gene>
    <name evidence="2" type="ORF">FU658_09675</name>
</gene>
<keyword evidence="3" id="KW-1185">Reference proteome</keyword>
<dbReference type="Proteomes" id="UP000321248">
    <property type="component" value="Unassembled WGS sequence"/>
</dbReference>
<dbReference type="PANTHER" id="PTHR33608">
    <property type="entry name" value="BLL2464 PROTEIN"/>
    <property type="match status" value="1"/>
</dbReference>
<accession>A0A5C8KPL0</accession>
<dbReference type="OrthoDB" id="9812729at2"/>